<gene>
    <name evidence="1" type="ORF">NDU88_003720</name>
</gene>
<dbReference type="AlphaFoldDB" id="A0AAV7V0T8"/>
<accession>A0AAV7V0T8</accession>
<evidence type="ECO:0000313" key="1">
    <source>
        <dbReference type="EMBL" id="KAJ1194431.1"/>
    </source>
</evidence>
<dbReference type="EMBL" id="JANPWB010000004">
    <property type="protein sequence ID" value="KAJ1194431.1"/>
    <property type="molecule type" value="Genomic_DNA"/>
</dbReference>
<reference evidence="1" key="1">
    <citation type="journal article" date="2022" name="bioRxiv">
        <title>Sequencing and chromosome-scale assembly of the giantPleurodeles waltlgenome.</title>
        <authorList>
            <person name="Brown T."/>
            <person name="Elewa A."/>
            <person name="Iarovenko S."/>
            <person name="Subramanian E."/>
            <person name="Araus A.J."/>
            <person name="Petzold A."/>
            <person name="Susuki M."/>
            <person name="Suzuki K.-i.T."/>
            <person name="Hayashi T."/>
            <person name="Toyoda A."/>
            <person name="Oliveira C."/>
            <person name="Osipova E."/>
            <person name="Leigh N.D."/>
            <person name="Simon A."/>
            <person name="Yun M.H."/>
        </authorList>
    </citation>
    <scope>NUCLEOTIDE SEQUENCE</scope>
    <source>
        <strain evidence="1">20211129_DDA</strain>
        <tissue evidence="1">Liver</tissue>
    </source>
</reference>
<organism evidence="1 2">
    <name type="scientific">Pleurodeles waltl</name>
    <name type="common">Iberian ribbed newt</name>
    <dbReference type="NCBI Taxonomy" id="8319"/>
    <lineage>
        <taxon>Eukaryota</taxon>
        <taxon>Metazoa</taxon>
        <taxon>Chordata</taxon>
        <taxon>Craniata</taxon>
        <taxon>Vertebrata</taxon>
        <taxon>Euteleostomi</taxon>
        <taxon>Amphibia</taxon>
        <taxon>Batrachia</taxon>
        <taxon>Caudata</taxon>
        <taxon>Salamandroidea</taxon>
        <taxon>Salamandridae</taxon>
        <taxon>Pleurodelinae</taxon>
        <taxon>Pleurodeles</taxon>
    </lineage>
</organism>
<sequence>MDIPQSIQRLIAIGLLLAKRYIPMRCDRVPVPTIEEWYRDMVYCNTQTDTYNELISPTSRPAQYWDIYKHCLIGKETGEPKGE</sequence>
<proteinExistence type="predicted"/>
<protein>
    <submittedName>
        <fullName evidence="1">Uncharacterized protein</fullName>
    </submittedName>
</protein>
<keyword evidence="2" id="KW-1185">Reference proteome</keyword>
<evidence type="ECO:0000313" key="2">
    <source>
        <dbReference type="Proteomes" id="UP001066276"/>
    </source>
</evidence>
<dbReference type="Proteomes" id="UP001066276">
    <property type="component" value="Chromosome 2_2"/>
</dbReference>
<name>A0AAV7V0T8_PLEWA</name>
<comment type="caution">
    <text evidence="1">The sequence shown here is derived from an EMBL/GenBank/DDBJ whole genome shotgun (WGS) entry which is preliminary data.</text>
</comment>